<reference evidence="10" key="1">
    <citation type="journal article" date="2014" name="Int. J. Syst. Evol. Microbiol.">
        <title>Complete genome sequence of Corynebacterium casei LMG S-19264T (=DSM 44701T), isolated from a smear-ripened cheese.</title>
        <authorList>
            <consortium name="US DOE Joint Genome Institute (JGI-PGF)"/>
            <person name="Walter F."/>
            <person name="Albersmeier A."/>
            <person name="Kalinowski J."/>
            <person name="Ruckert C."/>
        </authorList>
    </citation>
    <scope>NUCLEOTIDE SEQUENCE</scope>
    <source>
        <strain evidence="10">CGMCC 1.6293</strain>
    </source>
</reference>
<dbReference type="GO" id="GO:0005886">
    <property type="term" value="C:plasma membrane"/>
    <property type="evidence" value="ECO:0007669"/>
    <property type="project" value="UniProtKB-SubCell"/>
</dbReference>
<evidence type="ECO:0000256" key="2">
    <source>
        <dbReference type="ARBA" id="ARBA00006448"/>
    </source>
</evidence>
<dbReference type="InterPro" id="IPR048454">
    <property type="entry name" value="YetF_N"/>
</dbReference>
<dbReference type="InterPro" id="IPR007353">
    <property type="entry name" value="DUF421"/>
</dbReference>
<evidence type="ECO:0000256" key="1">
    <source>
        <dbReference type="ARBA" id="ARBA00004651"/>
    </source>
</evidence>
<evidence type="ECO:0000259" key="8">
    <source>
        <dbReference type="Pfam" id="PF04239"/>
    </source>
</evidence>
<evidence type="ECO:0000259" key="9">
    <source>
        <dbReference type="Pfam" id="PF20730"/>
    </source>
</evidence>
<name>A0A917WAC5_9RHOB</name>
<dbReference type="InterPro" id="IPR023090">
    <property type="entry name" value="UPF0702_alpha/beta_dom_sf"/>
</dbReference>
<dbReference type="Pfam" id="PF20730">
    <property type="entry name" value="YetF_N"/>
    <property type="match status" value="1"/>
</dbReference>
<dbReference type="Proteomes" id="UP000649829">
    <property type="component" value="Unassembled WGS sequence"/>
</dbReference>
<evidence type="ECO:0000256" key="5">
    <source>
        <dbReference type="ARBA" id="ARBA00022989"/>
    </source>
</evidence>
<evidence type="ECO:0000256" key="6">
    <source>
        <dbReference type="ARBA" id="ARBA00023136"/>
    </source>
</evidence>
<comment type="subcellular location">
    <subcellularLocation>
        <location evidence="1">Cell membrane</location>
        <topology evidence="1">Multi-pass membrane protein</topology>
    </subcellularLocation>
</comment>
<feature type="domain" description="YetF-like N-terminal transmembrane" evidence="9">
    <location>
        <begin position="23"/>
        <end position="87"/>
    </location>
</feature>
<accession>A0A917WAC5</accession>
<dbReference type="EMBL" id="BMLF01000001">
    <property type="protein sequence ID" value="GGL83837.1"/>
    <property type="molecule type" value="Genomic_DNA"/>
</dbReference>
<dbReference type="Gene3D" id="3.30.240.20">
    <property type="entry name" value="bsu07140 like domains"/>
    <property type="match status" value="1"/>
</dbReference>
<feature type="transmembrane region" description="Helical" evidence="7">
    <location>
        <begin position="12"/>
        <end position="31"/>
    </location>
</feature>
<proteinExistence type="inferred from homology"/>
<feature type="transmembrane region" description="Helical" evidence="7">
    <location>
        <begin position="43"/>
        <end position="62"/>
    </location>
</feature>
<keyword evidence="6 7" id="KW-0472">Membrane</keyword>
<reference evidence="10" key="2">
    <citation type="submission" date="2020-09" db="EMBL/GenBank/DDBJ databases">
        <authorList>
            <person name="Sun Q."/>
            <person name="Zhou Y."/>
        </authorList>
    </citation>
    <scope>NUCLEOTIDE SEQUENCE</scope>
    <source>
        <strain evidence="10">CGMCC 1.6293</strain>
    </source>
</reference>
<comment type="caution">
    <text evidence="10">The sequence shown here is derived from an EMBL/GenBank/DDBJ whole genome shotgun (WGS) entry which is preliminary data.</text>
</comment>
<protein>
    <submittedName>
        <fullName evidence="10">DUF421 domain-containing protein</fullName>
    </submittedName>
</protein>
<comment type="similarity">
    <text evidence="2">Belongs to the UPF0702 family.</text>
</comment>
<evidence type="ECO:0000256" key="3">
    <source>
        <dbReference type="ARBA" id="ARBA00022475"/>
    </source>
</evidence>
<feature type="domain" description="YetF C-terminal" evidence="8">
    <location>
        <begin position="91"/>
        <end position="161"/>
    </location>
</feature>
<evidence type="ECO:0000256" key="4">
    <source>
        <dbReference type="ARBA" id="ARBA00022692"/>
    </source>
</evidence>
<gene>
    <name evidence="10" type="ORF">GCM10011534_02170</name>
</gene>
<organism evidence="10 11">
    <name type="scientific">Pseudooceanicola nanhaiensis</name>
    <dbReference type="NCBI Taxonomy" id="375761"/>
    <lineage>
        <taxon>Bacteria</taxon>
        <taxon>Pseudomonadati</taxon>
        <taxon>Pseudomonadota</taxon>
        <taxon>Alphaproteobacteria</taxon>
        <taxon>Rhodobacterales</taxon>
        <taxon>Paracoccaceae</taxon>
        <taxon>Pseudooceanicola</taxon>
    </lineage>
</organism>
<dbReference type="PANTHER" id="PTHR34582">
    <property type="entry name" value="UPF0702 TRANSMEMBRANE PROTEIN YCAP"/>
    <property type="match status" value="1"/>
</dbReference>
<dbReference type="PANTHER" id="PTHR34582:SF6">
    <property type="entry name" value="UPF0702 TRANSMEMBRANE PROTEIN YCAP"/>
    <property type="match status" value="1"/>
</dbReference>
<evidence type="ECO:0000313" key="11">
    <source>
        <dbReference type="Proteomes" id="UP000649829"/>
    </source>
</evidence>
<keyword evidence="3" id="KW-1003">Cell membrane</keyword>
<dbReference type="Pfam" id="PF04239">
    <property type="entry name" value="DUF421"/>
    <property type="match status" value="1"/>
</dbReference>
<feature type="transmembrane region" description="Helical" evidence="7">
    <location>
        <begin position="68"/>
        <end position="90"/>
    </location>
</feature>
<keyword evidence="5 7" id="KW-1133">Transmembrane helix</keyword>
<dbReference type="RefSeq" id="WP_028285184.1">
    <property type="nucleotide sequence ID" value="NZ_BMLF01000001.1"/>
</dbReference>
<keyword evidence="11" id="KW-1185">Reference proteome</keyword>
<keyword evidence="4 7" id="KW-0812">Transmembrane</keyword>
<evidence type="ECO:0000313" key="10">
    <source>
        <dbReference type="EMBL" id="GGL83837.1"/>
    </source>
</evidence>
<dbReference type="AlphaFoldDB" id="A0A917WAC5"/>
<evidence type="ECO:0000256" key="7">
    <source>
        <dbReference type="SAM" id="Phobius"/>
    </source>
</evidence>
<sequence>MTEDIFFQGWSGVGRVLLIGSLAYVYLILLLRVTGKRTLAKLNAFDLVVTVAIGSTLATILLSNDVALAEGIAALTLLAALQFAVAFVSVRWQGFANVVRSEPTMLLRKGEFCRDAMRRVRVTEDELMTVLRSHGGRTRPGEVGAIILESDGSFSVLDADEDVPHPDRLS</sequence>